<reference evidence="1 2" key="1">
    <citation type="journal article" date="2015" name="Fungal Genet. Biol.">
        <title>Evolution of novel wood decay mechanisms in Agaricales revealed by the genome sequences of Fistulina hepatica and Cylindrobasidium torrendii.</title>
        <authorList>
            <person name="Floudas D."/>
            <person name="Held B.W."/>
            <person name="Riley R."/>
            <person name="Nagy L.G."/>
            <person name="Koehler G."/>
            <person name="Ransdell A.S."/>
            <person name="Younus H."/>
            <person name="Chow J."/>
            <person name="Chiniquy J."/>
            <person name="Lipzen A."/>
            <person name="Tritt A."/>
            <person name="Sun H."/>
            <person name="Haridas S."/>
            <person name="LaButti K."/>
            <person name="Ohm R.A."/>
            <person name="Kues U."/>
            <person name="Blanchette R.A."/>
            <person name="Grigoriev I.V."/>
            <person name="Minto R.E."/>
            <person name="Hibbett D.S."/>
        </authorList>
    </citation>
    <scope>NUCLEOTIDE SEQUENCE [LARGE SCALE GENOMIC DNA]</scope>
    <source>
        <strain evidence="1 2">ATCC 64428</strain>
    </source>
</reference>
<evidence type="ECO:0008006" key="3">
    <source>
        <dbReference type="Google" id="ProtNLM"/>
    </source>
</evidence>
<dbReference type="InterPro" id="IPR016024">
    <property type="entry name" value="ARM-type_fold"/>
</dbReference>
<name>A0A0D7A5B2_9AGAR</name>
<dbReference type="AlphaFoldDB" id="A0A0D7A5B2"/>
<gene>
    <name evidence="1" type="ORF">FISHEDRAFT_76940</name>
</gene>
<sequence>MSADALLAHRLIDKGKAALPQRFVLTDSAIIKPLGKILHIIDNDYCRHLGLVALSSVTRHNGLSTKSKIAGTCTAKLVSVLRTYHDDPVIAELSVATLFHSLIALCGEQEEKRLLSHDPESVLLEVVCAPKQPSADSQLIDHALYLAAAASTHCLATFGSNKSLSNFLVVSLKSPDWMVRAAALGGLIGAYTSKDEPGCANSTPFSMVMGMQDLPAHLEGLLDAYGWERCDSDLALATITEGYNTMMDVGNDKDFHELCIKLAEFILHVDFSIQERYFQSDELPFTMRTEVLPHCARILRSRSTNVETDILEIKYSIFKQCIHVAVAIAQCGLSRNLQVAYYHYVISLAANSVDGLRP</sequence>
<dbReference type="SUPFAM" id="SSF48371">
    <property type="entry name" value="ARM repeat"/>
    <property type="match status" value="1"/>
</dbReference>
<protein>
    <recommendedName>
        <fullName evidence="3">ARM repeat-containing protein</fullName>
    </recommendedName>
</protein>
<keyword evidence="2" id="KW-1185">Reference proteome</keyword>
<accession>A0A0D7A5B2</accession>
<dbReference type="EMBL" id="KN882062">
    <property type="protein sequence ID" value="KIY45096.1"/>
    <property type="molecule type" value="Genomic_DNA"/>
</dbReference>
<dbReference type="OrthoDB" id="341421at2759"/>
<organism evidence="1 2">
    <name type="scientific">Fistulina hepatica ATCC 64428</name>
    <dbReference type="NCBI Taxonomy" id="1128425"/>
    <lineage>
        <taxon>Eukaryota</taxon>
        <taxon>Fungi</taxon>
        <taxon>Dikarya</taxon>
        <taxon>Basidiomycota</taxon>
        <taxon>Agaricomycotina</taxon>
        <taxon>Agaricomycetes</taxon>
        <taxon>Agaricomycetidae</taxon>
        <taxon>Agaricales</taxon>
        <taxon>Fistulinaceae</taxon>
        <taxon>Fistulina</taxon>
    </lineage>
</organism>
<evidence type="ECO:0000313" key="2">
    <source>
        <dbReference type="Proteomes" id="UP000054144"/>
    </source>
</evidence>
<dbReference type="Proteomes" id="UP000054144">
    <property type="component" value="Unassembled WGS sequence"/>
</dbReference>
<evidence type="ECO:0000313" key="1">
    <source>
        <dbReference type="EMBL" id="KIY45096.1"/>
    </source>
</evidence>
<proteinExistence type="predicted"/>